<proteinExistence type="predicted"/>
<dbReference type="RefSeq" id="WP_197317323.1">
    <property type="nucleotide sequence ID" value="NZ_JADZSC010000002.1"/>
</dbReference>
<dbReference type="Gene3D" id="1.10.10.60">
    <property type="entry name" value="Homeodomain-like"/>
    <property type="match status" value="1"/>
</dbReference>
<comment type="caution">
    <text evidence="5">The sequence shown here is derived from an EMBL/GenBank/DDBJ whole genome shotgun (WGS) entry which is preliminary data.</text>
</comment>
<dbReference type="SUPFAM" id="SSF48498">
    <property type="entry name" value="Tetracyclin repressor-like, C-terminal domain"/>
    <property type="match status" value="1"/>
</dbReference>
<sequence length="208" mass="24112">MDTKRRIIESALAEFGYEGFQGASIAKIAKQSGIAKSSVYSHFSSKEELYVAVLDGIVSFCRNLMERYEDDTQEFHARERLHHALINIYHTASRQRPMILFWHKCLMSPPEVIEHKVREKTEIINHLFRSYYQSIIESGIEKKEINSPFTSNQLASMFQGLVQSMLLGQVMDKETPADEMLNHLFTYYWNGIHPSFVAWTSTNLVKEL</sequence>
<dbReference type="PRINTS" id="PR00455">
    <property type="entry name" value="HTHTETR"/>
</dbReference>
<reference evidence="5 6" key="1">
    <citation type="journal article" date="2005" name="Int. J. Syst. Evol. Microbiol.">
        <title>Halobacillus yeomjeoni sp. nov., isolated from a marine solar saltern in Korea.</title>
        <authorList>
            <person name="Yoon J.H."/>
            <person name="Kang S.J."/>
            <person name="Lee C.H."/>
            <person name="Oh H.W."/>
            <person name="Oh T.K."/>
        </authorList>
    </citation>
    <scope>NUCLEOTIDE SEQUENCE [LARGE SCALE GENOMIC DNA]</scope>
    <source>
        <strain evidence="5 6">KCTC 3957</strain>
    </source>
</reference>
<dbReference type="Pfam" id="PF00440">
    <property type="entry name" value="TetR_N"/>
    <property type="match status" value="1"/>
</dbReference>
<dbReference type="PROSITE" id="PS50977">
    <property type="entry name" value="HTH_TETR_2"/>
    <property type="match status" value="1"/>
</dbReference>
<evidence type="ECO:0000256" key="2">
    <source>
        <dbReference type="ARBA" id="ARBA00023125"/>
    </source>
</evidence>
<keyword evidence="2 3" id="KW-0238">DNA-binding</keyword>
<dbReference type="InterPro" id="IPR036271">
    <property type="entry name" value="Tet_transcr_reg_TetR-rel_C_sf"/>
</dbReference>
<evidence type="ECO:0000256" key="1">
    <source>
        <dbReference type="ARBA" id="ARBA00022491"/>
    </source>
</evidence>
<evidence type="ECO:0000256" key="3">
    <source>
        <dbReference type="PROSITE-ProRule" id="PRU00335"/>
    </source>
</evidence>
<dbReference type="PANTHER" id="PTHR43479:SF11">
    <property type="entry name" value="ACREF_ENVCD OPERON REPRESSOR-RELATED"/>
    <property type="match status" value="1"/>
</dbReference>
<dbReference type="SUPFAM" id="SSF46689">
    <property type="entry name" value="Homeodomain-like"/>
    <property type="match status" value="1"/>
</dbReference>
<dbReference type="InterPro" id="IPR050624">
    <property type="entry name" value="HTH-type_Tx_Regulator"/>
</dbReference>
<name>A0A931HWM2_9BACI</name>
<dbReference type="GO" id="GO:0003677">
    <property type="term" value="F:DNA binding"/>
    <property type="evidence" value="ECO:0007669"/>
    <property type="project" value="UniProtKB-UniRule"/>
</dbReference>
<evidence type="ECO:0000313" key="6">
    <source>
        <dbReference type="Proteomes" id="UP000614490"/>
    </source>
</evidence>
<keyword evidence="1" id="KW-0678">Repressor</keyword>
<keyword evidence="6" id="KW-1185">Reference proteome</keyword>
<dbReference type="InterPro" id="IPR009057">
    <property type="entry name" value="Homeodomain-like_sf"/>
</dbReference>
<feature type="DNA-binding region" description="H-T-H motif" evidence="3">
    <location>
        <begin position="24"/>
        <end position="43"/>
    </location>
</feature>
<accession>A0A931HWM2</accession>
<dbReference type="Proteomes" id="UP000614490">
    <property type="component" value="Unassembled WGS sequence"/>
</dbReference>
<dbReference type="AlphaFoldDB" id="A0A931HWM2"/>
<protein>
    <submittedName>
        <fullName evidence="5">TetR/AcrR family transcriptional regulator</fullName>
    </submittedName>
</protein>
<evidence type="ECO:0000313" key="5">
    <source>
        <dbReference type="EMBL" id="MBH0230706.1"/>
    </source>
</evidence>
<dbReference type="Gene3D" id="1.10.357.10">
    <property type="entry name" value="Tetracycline Repressor, domain 2"/>
    <property type="match status" value="1"/>
</dbReference>
<organism evidence="5 6">
    <name type="scientific">Halobacillus yeomjeoni</name>
    <dbReference type="NCBI Taxonomy" id="311194"/>
    <lineage>
        <taxon>Bacteria</taxon>
        <taxon>Bacillati</taxon>
        <taxon>Bacillota</taxon>
        <taxon>Bacilli</taxon>
        <taxon>Bacillales</taxon>
        <taxon>Bacillaceae</taxon>
        <taxon>Halobacillus</taxon>
    </lineage>
</organism>
<gene>
    <name evidence="5" type="ORF">H0267_10810</name>
</gene>
<dbReference type="InterPro" id="IPR001647">
    <property type="entry name" value="HTH_TetR"/>
</dbReference>
<feature type="domain" description="HTH tetR-type" evidence="4">
    <location>
        <begin position="1"/>
        <end position="61"/>
    </location>
</feature>
<dbReference type="PANTHER" id="PTHR43479">
    <property type="entry name" value="ACREF/ENVCD OPERON REPRESSOR-RELATED"/>
    <property type="match status" value="1"/>
</dbReference>
<dbReference type="EMBL" id="JADZSC010000002">
    <property type="protein sequence ID" value="MBH0230706.1"/>
    <property type="molecule type" value="Genomic_DNA"/>
</dbReference>
<evidence type="ECO:0000259" key="4">
    <source>
        <dbReference type="PROSITE" id="PS50977"/>
    </source>
</evidence>